<evidence type="ECO:0000256" key="4">
    <source>
        <dbReference type="ARBA" id="ARBA00019933"/>
    </source>
</evidence>
<gene>
    <name evidence="13" type="ORF">QBC42DRAFT_336208</name>
</gene>
<proteinExistence type="inferred from homology"/>
<evidence type="ECO:0000256" key="9">
    <source>
        <dbReference type="ARBA" id="ARBA00031728"/>
    </source>
</evidence>
<keyword evidence="14" id="KW-1185">Reference proteome</keyword>
<comment type="catalytic activity">
    <reaction evidence="10">
        <text>ATP + H2O = ADP + phosphate + H(+)</text>
        <dbReference type="Rhea" id="RHEA:13065"/>
        <dbReference type="ChEBI" id="CHEBI:15377"/>
        <dbReference type="ChEBI" id="CHEBI:15378"/>
        <dbReference type="ChEBI" id="CHEBI:30616"/>
        <dbReference type="ChEBI" id="CHEBI:43474"/>
        <dbReference type="ChEBI" id="CHEBI:456216"/>
        <dbReference type="EC" id="3.6.4.10"/>
    </reaction>
</comment>
<protein>
    <recommendedName>
        <fullName evidence="4">Endoplasmic reticulum chaperone BiP</fullName>
        <ecNumber evidence="3">3.6.4.10</ecNumber>
    </recommendedName>
    <alternativeName>
        <fullName evidence="9">Immunoglobulin heavy chain-binding protein homolog</fullName>
    </alternativeName>
</protein>
<reference evidence="13" key="2">
    <citation type="submission" date="2023-06" db="EMBL/GenBank/DDBJ databases">
        <authorList>
            <consortium name="Lawrence Berkeley National Laboratory"/>
            <person name="Mondo S.J."/>
            <person name="Hensen N."/>
            <person name="Bonometti L."/>
            <person name="Westerberg I."/>
            <person name="Brannstrom I.O."/>
            <person name="Guillou S."/>
            <person name="Cros-Aarteil S."/>
            <person name="Calhoun S."/>
            <person name="Haridas S."/>
            <person name="Kuo A."/>
            <person name="Pangilinan J."/>
            <person name="Riley R."/>
            <person name="Labutti K."/>
            <person name="Andreopoulos B."/>
            <person name="Lipzen A."/>
            <person name="Chen C."/>
            <person name="Yanf M."/>
            <person name="Daum C."/>
            <person name="Ng V."/>
            <person name="Clum A."/>
            <person name="Steindorff A."/>
            <person name="Ohm R."/>
            <person name="Martin F."/>
            <person name="Silar P."/>
            <person name="Natvig D."/>
            <person name="Lalanne C."/>
            <person name="Gautier V."/>
            <person name="Ament-Velasquez S.L."/>
            <person name="Kruys A."/>
            <person name="Hutchinson M.I."/>
            <person name="Powell A.J."/>
            <person name="Barry K."/>
            <person name="Miller A.N."/>
            <person name="Grigoriev I.V."/>
            <person name="Debuchy R."/>
            <person name="Gladieux P."/>
            <person name="Thoren M.H."/>
            <person name="Johannesson H."/>
        </authorList>
    </citation>
    <scope>NUCLEOTIDE SEQUENCE</scope>
    <source>
        <strain evidence="13">PSN324</strain>
    </source>
</reference>
<evidence type="ECO:0000256" key="7">
    <source>
        <dbReference type="ARBA" id="ARBA00022840"/>
    </source>
</evidence>
<dbReference type="InterPro" id="IPR029048">
    <property type="entry name" value="HSP70_C_sf"/>
</dbReference>
<dbReference type="CDD" id="cd10241">
    <property type="entry name" value="ASKHA_NBD_HSP70_BiP"/>
    <property type="match status" value="1"/>
</dbReference>
<dbReference type="InterPro" id="IPR013126">
    <property type="entry name" value="Hsp_70_fam"/>
</dbReference>
<dbReference type="SUPFAM" id="SSF100934">
    <property type="entry name" value="Heat shock protein 70kD (HSP70), C-terminal subdomain"/>
    <property type="match status" value="1"/>
</dbReference>
<dbReference type="GO" id="GO:0140662">
    <property type="term" value="F:ATP-dependent protein folding chaperone"/>
    <property type="evidence" value="ECO:0007669"/>
    <property type="project" value="InterPro"/>
</dbReference>
<evidence type="ECO:0000313" key="14">
    <source>
        <dbReference type="Proteomes" id="UP001321749"/>
    </source>
</evidence>
<dbReference type="PANTHER" id="PTHR19375">
    <property type="entry name" value="HEAT SHOCK PROTEIN 70KDA"/>
    <property type="match status" value="1"/>
</dbReference>
<dbReference type="Gene3D" id="3.30.420.40">
    <property type="match status" value="2"/>
</dbReference>
<keyword evidence="6" id="KW-0256">Endoplasmic reticulum</keyword>
<dbReference type="FunFam" id="2.60.34.10:FF:000002">
    <property type="entry name" value="Heat shock 70 kDa"/>
    <property type="match status" value="1"/>
</dbReference>
<evidence type="ECO:0000256" key="2">
    <source>
        <dbReference type="ARBA" id="ARBA00007381"/>
    </source>
</evidence>
<evidence type="ECO:0000256" key="6">
    <source>
        <dbReference type="ARBA" id="ARBA00022824"/>
    </source>
</evidence>
<dbReference type="PROSITE" id="PS01036">
    <property type="entry name" value="HSP70_3"/>
    <property type="match status" value="1"/>
</dbReference>
<comment type="caution">
    <text evidence="13">The sequence shown here is derived from an EMBL/GenBank/DDBJ whole genome shotgun (WGS) entry which is preliminary data.</text>
</comment>
<keyword evidence="8" id="KW-0346">Stress response</keyword>
<dbReference type="InterPro" id="IPR043129">
    <property type="entry name" value="ATPase_NBD"/>
</dbReference>
<dbReference type="InterPro" id="IPR018181">
    <property type="entry name" value="Heat_shock_70_CS"/>
</dbReference>
<dbReference type="EC" id="3.6.4.10" evidence="3"/>
<dbReference type="Gene3D" id="3.90.640.10">
    <property type="entry name" value="Actin, Chain A, domain 4"/>
    <property type="match status" value="1"/>
</dbReference>
<keyword evidence="7 11" id="KW-0067">ATP-binding</keyword>
<keyword evidence="5 11" id="KW-0547">Nucleotide-binding</keyword>
<evidence type="ECO:0000256" key="10">
    <source>
        <dbReference type="ARBA" id="ARBA00048056"/>
    </source>
</evidence>
<dbReference type="PRINTS" id="PR00301">
    <property type="entry name" value="HEATSHOCK70"/>
</dbReference>
<dbReference type="Proteomes" id="UP001321749">
    <property type="component" value="Unassembled WGS sequence"/>
</dbReference>
<dbReference type="InterPro" id="IPR042050">
    <property type="entry name" value="BIP_NBD"/>
</dbReference>
<evidence type="ECO:0000256" key="11">
    <source>
        <dbReference type="RuleBase" id="RU003322"/>
    </source>
</evidence>
<dbReference type="SUPFAM" id="SSF53067">
    <property type="entry name" value="Actin-like ATPase domain"/>
    <property type="match status" value="2"/>
</dbReference>
<dbReference type="FunFam" id="3.30.30.30:FF:000001">
    <property type="entry name" value="heat shock 70 kDa protein-like"/>
    <property type="match status" value="1"/>
</dbReference>
<feature type="region of interest" description="Disordered" evidence="12">
    <location>
        <begin position="1"/>
        <end position="22"/>
    </location>
</feature>
<dbReference type="Pfam" id="PF00012">
    <property type="entry name" value="HSP70"/>
    <property type="match status" value="1"/>
</dbReference>
<dbReference type="PROSITE" id="PS00297">
    <property type="entry name" value="HSP70_1"/>
    <property type="match status" value="1"/>
</dbReference>
<dbReference type="NCBIfam" id="NF001413">
    <property type="entry name" value="PRK00290.1"/>
    <property type="match status" value="1"/>
</dbReference>
<organism evidence="13 14">
    <name type="scientific">Cladorrhinum samala</name>
    <dbReference type="NCBI Taxonomy" id="585594"/>
    <lineage>
        <taxon>Eukaryota</taxon>
        <taxon>Fungi</taxon>
        <taxon>Dikarya</taxon>
        <taxon>Ascomycota</taxon>
        <taxon>Pezizomycotina</taxon>
        <taxon>Sordariomycetes</taxon>
        <taxon>Sordariomycetidae</taxon>
        <taxon>Sordariales</taxon>
        <taxon>Podosporaceae</taxon>
        <taxon>Cladorrhinum</taxon>
    </lineage>
</organism>
<evidence type="ECO:0000256" key="1">
    <source>
        <dbReference type="ARBA" id="ARBA00002226"/>
    </source>
</evidence>
<evidence type="ECO:0000313" key="13">
    <source>
        <dbReference type="EMBL" id="KAK4465617.1"/>
    </source>
</evidence>
<evidence type="ECO:0000256" key="3">
    <source>
        <dbReference type="ARBA" id="ARBA00012554"/>
    </source>
</evidence>
<accession>A0AAV9HXM0</accession>
<dbReference type="FunFam" id="3.90.640.10:FF:000002">
    <property type="entry name" value="Heat shock 70 kDa"/>
    <property type="match status" value="1"/>
</dbReference>
<dbReference type="AlphaFoldDB" id="A0AAV9HXM0"/>
<evidence type="ECO:0000256" key="12">
    <source>
        <dbReference type="SAM" id="MobiDB-lite"/>
    </source>
</evidence>
<dbReference type="InterPro" id="IPR029047">
    <property type="entry name" value="HSP70_peptide-bd_sf"/>
</dbReference>
<dbReference type="Gene3D" id="2.60.34.10">
    <property type="entry name" value="Substrate Binding Domain Of DNAk, Chain A, domain 1"/>
    <property type="match status" value="1"/>
</dbReference>
<name>A0AAV9HXM0_9PEZI</name>
<evidence type="ECO:0000256" key="8">
    <source>
        <dbReference type="ARBA" id="ARBA00023016"/>
    </source>
</evidence>
<dbReference type="FunFam" id="3.30.420.40:FF:000026">
    <property type="entry name" value="Heat shock protein 70"/>
    <property type="match status" value="1"/>
</dbReference>
<evidence type="ECO:0000256" key="5">
    <source>
        <dbReference type="ARBA" id="ARBA00022741"/>
    </source>
</evidence>
<dbReference type="PROSITE" id="PS00329">
    <property type="entry name" value="HSP70_2"/>
    <property type="match status" value="1"/>
</dbReference>
<reference evidence="13" key="1">
    <citation type="journal article" date="2023" name="Mol. Phylogenet. Evol.">
        <title>Genome-scale phylogeny and comparative genomics of the fungal order Sordariales.</title>
        <authorList>
            <person name="Hensen N."/>
            <person name="Bonometti L."/>
            <person name="Westerberg I."/>
            <person name="Brannstrom I.O."/>
            <person name="Guillou S."/>
            <person name="Cros-Aarteil S."/>
            <person name="Calhoun S."/>
            <person name="Haridas S."/>
            <person name="Kuo A."/>
            <person name="Mondo S."/>
            <person name="Pangilinan J."/>
            <person name="Riley R."/>
            <person name="LaButti K."/>
            <person name="Andreopoulos B."/>
            <person name="Lipzen A."/>
            <person name="Chen C."/>
            <person name="Yan M."/>
            <person name="Daum C."/>
            <person name="Ng V."/>
            <person name="Clum A."/>
            <person name="Steindorff A."/>
            <person name="Ohm R.A."/>
            <person name="Martin F."/>
            <person name="Silar P."/>
            <person name="Natvig D.O."/>
            <person name="Lalanne C."/>
            <person name="Gautier V."/>
            <person name="Ament-Velasquez S.L."/>
            <person name="Kruys A."/>
            <person name="Hutchinson M.I."/>
            <person name="Powell A.J."/>
            <person name="Barry K."/>
            <person name="Miller A.N."/>
            <person name="Grigoriev I.V."/>
            <person name="Debuchy R."/>
            <person name="Gladieux P."/>
            <person name="Hiltunen Thoren M."/>
            <person name="Johannesson H."/>
        </authorList>
    </citation>
    <scope>NUCLEOTIDE SEQUENCE</scope>
    <source>
        <strain evidence="13">PSN324</strain>
    </source>
</reference>
<dbReference type="EMBL" id="MU864938">
    <property type="protein sequence ID" value="KAK4465617.1"/>
    <property type="molecule type" value="Genomic_DNA"/>
</dbReference>
<comment type="function">
    <text evidence="1">Probably plays a role in facilitating the assembly of multimeric protein complexes inside the ER. Is required for secretory polypeptide translocation. May physically associate with SEC63 protein in the endoplasmic reticulum and this interaction may be regulated by ATP hydrolysis.</text>
</comment>
<comment type="similarity">
    <text evidence="2 11">Belongs to the heat shock protein 70 family.</text>
</comment>
<dbReference type="Gene3D" id="1.20.1270.10">
    <property type="match status" value="1"/>
</dbReference>
<dbReference type="SUPFAM" id="SSF100920">
    <property type="entry name" value="Heat shock protein 70kD (HSP70), peptide-binding domain"/>
    <property type="match status" value="1"/>
</dbReference>
<sequence>MISLPLASASSDQISEPEPDEPIIGIDLGTTYSCVGVMKPDGKIEIIPNDQGGRITPSYVAFSLEGGERLVGEAAKNQLAKNPGGTVFDVKRIIGRTFSDKGVKEDMAHFPFKVVKMPGSGDKLGVEVEVGGEKNTKKFAPEEISAMVLGKIKEVAEGYLGEKVKHAVITVPAYFNDKQRQATKDAGTIAGLNVVRVVNEPTAAALAYGIDKLEGERQVLVYDLGGGTFDVSLLSLDDGVFEVLATAGNTRLGGEDFDNRVIRHLAKIFTQRNPDLGREIFEDPKAMSKLKSETEKAKRALSSQKSTKIEIEGLFKGVDFSETLTRAKFEELNMDLFKKTLEPVKQVLKDAKVNREDVSDIVLVGGSTRIPKIQEMVEEFFGKKASKGVNPDEAVAIGAAIQGGAVDQVGFIDISPLTLGIETSGGVMTKLIPRNTVIPTKKSQIFSTVTDNQPQVLFKIYEGERALVQNNNLLGQFSLTDLPPAPRGVPQIEVSFEVDVNGILQVSARDVATGKSEKITINNEYAGRLSAEEIDRMIFEAEEFAELDKQQKERIEGKNGLESLSYNLRNQVKSKEMENVLDEYDKEEILDAVKEVTDWLSENGETATAEEFEEQKERLSSVANPIISRMYENSEQKDESNIRDEL</sequence>
<dbReference type="GO" id="GO:0005524">
    <property type="term" value="F:ATP binding"/>
    <property type="evidence" value="ECO:0007669"/>
    <property type="project" value="UniProtKB-KW"/>
</dbReference>